<feature type="domain" description="Csd3-like second N-terminal" evidence="11">
    <location>
        <begin position="223"/>
        <end position="344"/>
    </location>
</feature>
<keyword evidence="5" id="KW-0378">Hydrolase</keyword>
<dbReference type="PANTHER" id="PTHR21666">
    <property type="entry name" value="PEPTIDASE-RELATED"/>
    <property type="match status" value="1"/>
</dbReference>
<accession>A0A0W0WLW0</accession>
<keyword evidence="9" id="KW-0812">Transmembrane</keyword>
<organism evidence="12 13">
    <name type="scientific">Legionella nautarum</name>
    <dbReference type="NCBI Taxonomy" id="45070"/>
    <lineage>
        <taxon>Bacteria</taxon>
        <taxon>Pseudomonadati</taxon>
        <taxon>Pseudomonadota</taxon>
        <taxon>Gammaproteobacteria</taxon>
        <taxon>Legionellales</taxon>
        <taxon>Legionellaceae</taxon>
        <taxon>Legionella</taxon>
    </lineage>
</organism>
<dbReference type="RefSeq" id="WP_058505897.1">
    <property type="nucleotide sequence ID" value="NZ_CAAAIF010000003.1"/>
</dbReference>
<comment type="cofactor">
    <cofactor evidence="1">
        <name>Zn(2+)</name>
        <dbReference type="ChEBI" id="CHEBI:29105"/>
    </cofactor>
</comment>
<dbReference type="STRING" id="45070.Lnau_2943"/>
<dbReference type="GO" id="GO:0004222">
    <property type="term" value="F:metalloendopeptidase activity"/>
    <property type="evidence" value="ECO:0007669"/>
    <property type="project" value="TreeGrafter"/>
</dbReference>
<protein>
    <submittedName>
        <fullName evidence="12">M23/M37 family transporter peptidase</fullName>
    </submittedName>
</protein>
<comment type="caution">
    <text evidence="12">The sequence shown here is derived from an EMBL/GenBank/DDBJ whole genome shotgun (WGS) entry which is preliminary data.</text>
</comment>
<dbReference type="InterPro" id="IPR011055">
    <property type="entry name" value="Dup_hybrid_motif"/>
</dbReference>
<evidence type="ECO:0000259" key="10">
    <source>
        <dbReference type="Pfam" id="PF01551"/>
    </source>
</evidence>
<evidence type="ECO:0000256" key="7">
    <source>
        <dbReference type="ARBA" id="ARBA00023049"/>
    </source>
</evidence>
<keyword evidence="13" id="KW-1185">Reference proteome</keyword>
<dbReference type="AlphaFoldDB" id="A0A0W0WLW0"/>
<evidence type="ECO:0000259" key="11">
    <source>
        <dbReference type="Pfam" id="PF19425"/>
    </source>
</evidence>
<evidence type="ECO:0000256" key="6">
    <source>
        <dbReference type="ARBA" id="ARBA00022833"/>
    </source>
</evidence>
<feature type="transmembrane region" description="Helical" evidence="9">
    <location>
        <begin position="18"/>
        <end position="35"/>
    </location>
</feature>
<dbReference type="GO" id="GO:0046872">
    <property type="term" value="F:metal ion binding"/>
    <property type="evidence" value="ECO:0007669"/>
    <property type="project" value="UniProtKB-KW"/>
</dbReference>
<feature type="compositionally biased region" description="Polar residues" evidence="8">
    <location>
        <begin position="70"/>
        <end position="83"/>
    </location>
</feature>
<dbReference type="InterPro" id="IPR050570">
    <property type="entry name" value="Cell_wall_metabolism_enzyme"/>
</dbReference>
<keyword evidence="7" id="KW-0482">Metalloprotease</keyword>
<evidence type="ECO:0000256" key="2">
    <source>
        <dbReference type="ARBA" id="ARBA00004196"/>
    </source>
</evidence>
<evidence type="ECO:0000256" key="5">
    <source>
        <dbReference type="ARBA" id="ARBA00022801"/>
    </source>
</evidence>
<sequence>MDQRPNVSVDNSTKPSKLMALIALLIAFALPFILVKSFSHKQRTSYNSAQHPLPPPEALASPSAKLPQLTKRQSAPATKSSAGSIKVATAKTPTMAPSKEAKPQVSTATKATEVKLQPAPIAVTTHATVQENELKTIKTRPGDSLAAVFSRLGISSQTLHTIMRENPSTEGLTRLKPNQQLQFLIKNHTLEKMIAPLSSTQFIVVNREGRHYHSKINSYKVTHHNHYVTATVQGSLYGTAKNHNIPYKLIQQMTEIFAWDINFAKDVRAGDQFTIIYKALFVEDKFVGTGDIVAVSYKNRGKTFHAVLHTSRGGHSNYYSPQGNSLKNAFTRYPLRFSHISSTFSLSRYHPILRYRRPHKGVDLAAPIGTPIVATGDGRIEIIGRQSGYGNMIKIKHNNTYSSIYGHMLRFQKGLYKGSFVKRGQVIGYVGQSGLASGPHCHYEFHINNQPKNPTTVNLPRSDSVPSRELAHFKANTNTLLAQLKLYETGRFINSNKKNPKVG</sequence>
<dbReference type="PATRIC" id="fig|45070.6.peg.3104"/>
<dbReference type="Gene3D" id="2.70.70.10">
    <property type="entry name" value="Glucose Permease (Domain IIA)"/>
    <property type="match status" value="1"/>
</dbReference>
<dbReference type="Pfam" id="PF19425">
    <property type="entry name" value="Csd3_N2"/>
    <property type="match status" value="1"/>
</dbReference>
<dbReference type="GO" id="GO:0030313">
    <property type="term" value="C:cell envelope"/>
    <property type="evidence" value="ECO:0007669"/>
    <property type="project" value="UniProtKB-SubCell"/>
</dbReference>
<evidence type="ECO:0000256" key="3">
    <source>
        <dbReference type="ARBA" id="ARBA00022670"/>
    </source>
</evidence>
<dbReference type="InterPro" id="IPR045834">
    <property type="entry name" value="Csd3_N2"/>
</dbReference>
<keyword evidence="9" id="KW-1133">Transmembrane helix</keyword>
<reference evidence="12 13" key="1">
    <citation type="submission" date="2015-11" db="EMBL/GenBank/DDBJ databases">
        <title>Genomic analysis of 38 Legionella species identifies large and diverse effector repertoires.</title>
        <authorList>
            <person name="Burstein D."/>
            <person name="Amaro F."/>
            <person name="Zusman T."/>
            <person name="Lifshitz Z."/>
            <person name="Cohen O."/>
            <person name="Gilbert J.A."/>
            <person name="Pupko T."/>
            <person name="Shuman H.A."/>
            <person name="Segal G."/>
        </authorList>
    </citation>
    <scope>NUCLEOTIDE SEQUENCE [LARGE SCALE GENOMIC DNA]</scope>
    <source>
        <strain evidence="12 13">ATCC 49506</strain>
    </source>
</reference>
<name>A0A0W0WLW0_9GAMM</name>
<dbReference type="EMBL" id="LNYO01000024">
    <property type="protein sequence ID" value="KTD33295.1"/>
    <property type="molecule type" value="Genomic_DNA"/>
</dbReference>
<dbReference type="CDD" id="cd12797">
    <property type="entry name" value="M23_peptidase"/>
    <property type="match status" value="1"/>
</dbReference>
<feature type="domain" description="M23ase beta-sheet core" evidence="10">
    <location>
        <begin position="358"/>
        <end position="454"/>
    </location>
</feature>
<dbReference type="Proteomes" id="UP000054725">
    <property type="component" value="Unassembled WGS sequence"/>
</dbReference>
<dbReference type="PANTHER" id="PTHR21666:SF288">
    <property type="entry name" value="CELL DIVISION PROTEIN YTFB"/>
    <property type="match status" value="1"/>
</dbReference>
<evidence type="ECO:0000256" key="8">
    <source>
        <dbReference type="SAM" id="MobiDB-lite"/>
    </source>
</evidence>
<keyword evidence="4" id="KW-0479">Metal-binding</keyword>
<evidence type="ECO:0000313" key="12">
    <source>
        <dbReference type="EMBL" id="KTD33295.1"/>
    </source>
</evidence>
<keyword evidence="3" id="KW-0645">Protease</keyword>
<feature type="region of interest" description="Disordered" evidence="8">
    <location>
        <begin position="46"/>
        <end position="106"/>
    </location>
</feature>
<gene>
    <name evidence="12" type="ORF">Lnau_2943</name>
</gene>
<keyword evidence="6" id="KW-0862">Zinc</keyword>
<evidence type="ECO:0000313" key="13">
    <source>
        <dbReference type="Proteomes" id="UP000054725"/>
    </source>
</evidence>
<dbReference type="OrthoDB" id="9805070at2"/>
<evidence type="ECO:0000256" key="4">
    <source>
        <dbReference type="ARBA" id="ARBA00022723"/>
    </source>
</evidence>
<comment type="subcellular location">
    <subcellularLocation>
        <location evidence="2">Cell envelope</location>
    </subcellularLocation>
</comment>
<dbReference type="SUPFAM" id="SSF51261">
    <property type="entry name" value="Duplicated hybrid motif"/>
    <property type="match status" value="1"/>
</dbReference>
<feature type="compositionally biased region" description="Low complexity" evidence="8">
    <location>
        <begin position="58"/>
        <end position="67"/>
    </location>
</feature>
<dbReference type="InterPro" id="IPR016047">
    <property type="entry name" value="M23ase_b-sheet_dom"/>
</dbReference>
<keyword evidence="9" id="KW-0472">Membrane</keyword>
<dbReference type="GO" id="GO:0006508">
    <property type="term" value="P:proteolysis"/>
    <property type="evidence" value="ECO:0007669"/>
    <property type="project" value="UniProtKB-KW"/>
</dbReference>
<dbReference type="Gene3D" id="3.10.450.350">
    <property type="match status" value="2"/>
</dbReference>
<dbReference type="Pfam" id="PF01551">
    <property type="entry name" value="Peptidase_M23"/>
    <property type="match status" value="1"/>
</dbReference>
<evidence type="ECO:0000256" key="1">
    <source>
        <dbReference type="ARBA" id="ARBA00001947"/>
    </source>
</evidence>
<evidence type="ECO:0000256" key="9">
    <source>
        <dbReference type="SAM" id="Phobius"/>
    </source>
</evidence>
<proteinExistence type="predicted"/>